<dbReference type="Proteomes" id="UP001642520">
    <property type="component" value="Unassembled WGS sequence"/>
</dbReference>
<name>A0ABP1NPX0_XYLVO</name>
<dbReference type="EMBL" id="CAXAJV020001293">
    <property type="protein sequence ID" value="CAL7943090.1"/>
    <property type="molecule type" value="Genomic_DNA"/>
</dbReference>
<gene>
    <name evidence="2" type="ORF">XYLVIOL_LOCUS5878</name>
</gene>
<protein>
    <submittedName>
        <fullName evidence="2">Uncharacterized protein</fullName>
    </submittedName>
</protein>
<proteinExistence type="predicted"/>
<feature type="region of interest" description="Disordered" evidence="1">
    <location>
        <begin position="139"/>
        <end position="165"/>
    </location>
</feature>
<evidence type="ECO:0000313" key="3">
    <source>
        <dbReference type="Proteomes" id="UP001642520"/>
    </source>
</evidence>
<evidence type="ECO:0000313" key="2">
    <source>
        <dbReference type="EMBL" id="CAL7943090.1"/>
    </source>
</evidence>
<sequence>MDMESLYDYGEEEQDFYEESPGTRKGYPIDHRSIKRDARGVGGYLGGGSISDGGGMLTVMAKLMKQELASDAEEEGLVPALSGRFTSMRKVPSLSDLSDPESSLGESFYSIRFLSPQKKLTEEGEEQVATGCDVTRRHATRLHSRGGKESQAVEGGPGTNKRSGSSFLVYSHVIRQAGLSLRLATKPGPAISSP</sequence>
<reference evidence="2 3" key="1">
    <citation type="submission" date="2024-08" db="EMBL/GenBank/DDBJ databases">
        <authorList>
            <person name="Will J Nash"/>
            <person name="Angela Man"/>
            <person name="Seanna McTaggart"/>
            <person name="Kendall Baker"/>
            <person name="Tom Barker"/>
            <person name="Leah Catchpole"/>
            <person name="Alex Durrant"/>
            <person name="Karim Gharbi"/>
            <person name="Naomi Irish"/>
            <person name="Gemy Kaithakottil"/>
            <person name="Debby Ku"/>
            <person name="Aaliyah Providence"/>
            <person name="Felix Shaw"/>
            <person name="David Swarbreck"/>
            <person name="Chris Watkins"/>
            <person name="Ann M. McCartney"/>
            <person name="Giulio Formenti"/>
            <person name="Alice Mouton"/>
            <person name="Noel Vella"/>
            <person name="Bjorn M von Reumont"/>
            <person name="Adriana Vella"/>
            <person name="Wilfried Haerty"/>
        </authorList>
    </citation>
    <scope>NUCLEOTIDE SEQUENCE [LARGE SCALE GENOMIC DNA]</scope>
</reference>
<comment type="caution">
    <text evidence="2">The sequence shown here is derived from an EMBL/GenBank/DDBJ whole genome shotgun (WGS) entry which is preliminary data.</text>
</comment>
<accession>A0ABP1NPX0</accession>
<organism evidence="2 3">
    <name type="scientific">Xylocopa violacea</name>
    <name type="common">Violet carpenter bee</name>
    <name type="synonym">Apis violacea</name>
    <dbReference type="NCBI Taxonomy" id="135666"/>
    <lineage>
        <taxon>Eukaryota</taxon>
        <taxon>Metazoa</taxon>
        <taxon>Ecdysozoa</taxon>
        <taxon>Arthropoda</taxon>
        <taxon>Hexapoda</taxon>
        <taxon>Insecta</taxon>
        <taxon>Pterygota</taxon>
        <taxon>Neoptera</taxon>
        <taxon>Endopterygota</taxon>
        <taxon>Hymenoptera</taxon>
        <taxon>Apocrita</taxon>
        <taxon>Aculeata</taxon>
        <taxon>Apoidea</taxon>
        <taxon>Anthophila</taxon>
        <taxon>Apidae</taxon>
        <taxon>Xylocopa</taxon>
        <taxon>Xylocopa</taxon>
    </lineage>
</organism>
<feature type="compositionally biased region" description="Acidic residues" evidence="1">
    <location>
        <begin position="1"/>
        <end position="18"/>
    </location>
</feature>
<evidence type="ECO:0000256" key="1">
    <source>
        <dbReference type="SAM" id="MobiDB-lite"/>
    </source>
</evidence>
<keyword evidence="3" id="KW-1185">Reference proteome</keyword>
<feature type="region of interest" description="Disordered" evidence="1">
    <location>
        <begin position="1"/>
        <end position="28"/>
    </location>
</feature>